<dbReference type="EMBL" id="JAKCXM010000315">
    <property type="protein sequence ID" value="KAJ0396001.1"/>
    <property type="molecule type" value="Genomic_DNA"/>
</dbReference>
<keyword evidence="2" id="KW-1185">Reference proteome</keyword>
<sequence length="95" mass="10222">MDAESLCGVSGQIGTLVLDRSGRVLSSTGQLLGAAGDSTGKLIYSILQDSQSVLDDENKEELQRLIVDFSTYDVVVTLDEAQIYVVKRSKAPQSE</sequence>
<name>A0AAD5Q417_PYTIN</name>
<organism evidence="1 2">
    <name type="scientific">Pythium insidiosum</name>
    <name type="common">Pythiosis disease agent</name>
    <dbReference type="NCBI Taxonomy" id="114742"/>
    <lineage>
        <taxon>Eukaryota</taxon>
        <taxon>Sar</taxon>
        <taxon>Stramenopiles</taxon>
        <taxon>Oomycota</taxon>
        <taxon>Peronosporomycetes</taxon>
        <taxon>Pythiales</taxon>
        <taxon>Pythiaceae</taxon>
        <taxon>Pythium</taxon>
    </lineage>
</organism>
<protein>
    <submittedName>
        <fullName evidence="1">Uncharacterized protein</fullName>
    </submittedName>
</protein>
<evidence type="ECO:0000313" key="1">
    <source>
        <dbReference type="EMBL" id="KAJ0396001.1"/>
    </source>
</evidence>
<gene>
    <name evidence="1" type="ORF">P43SY_000774</name>
</gene>
<reference evidence="1" key="1">
    <citation type="submission" date="2021-12" db="EMBL/GenBank/DDBJ databases">
        <title>Prjna785345.</title>
        <authorList>
            <person name="Rujirawat T."/>
            <person name="Krajaejun T."/>
        </authorList>
    </citation>
    <scope>NUCLEOTIDE SEQUENCE</scope>
    <source>
        <strain evidence="1">Pi057C3</strain>
    </source>
</reference>
<dbReference type="AlphaFoldDB" id="A0AAD5Q417"/>
<evidence type="ECO:0000313" key="2">
    <source>
        <dbReference type="Proteomes" id="UP001209570"/>
    </source>
</evidence>
<proteinExistence type="predicted"/>
<accession>A0AAD5Q417</accession>
<dbReference type="Proteomes" id="UP001209570">
    <property type="component" value="Unassembled WGS sequence"/>
</dbReference>
<comment type="caution">
    <text evidence="1">The sequence shown here is derived from an EMBL/GenBank/DDBJ whole genome shotgun (WGS) entry which is preliminary data.</text>
</comment>